<dbReference type="InterPro" id="IPR001352">
    <property type="entry name" value="RNase_HII/HIII"/>
</dbReference>
<dbReference type="InterPro" id="IPR012337">
    <property type="entry name" value="RNaseH-like_sf"/>
</dbReference>
<evidence type="ECO:0000256" key="8">
    <source>
        <dbReference type="ARBA" id="ARBA00022490"/>
    </source>
</evidence>
<comment type="similarity">
    <text evidence="5 13 15">Belongs to the RNase HII family.</text>
</comment>
<dbReference type="EC" id="3.1.26.4" evidence="6 13"/>
<dbReference type="CDD" id="cd07180">
    <property type="entry name" value="RNase_HII_archaea_like"/>
    <property type="match status" value="1"/>
</dbReference>
<dbReference type="Pfam" id="PF01351">
    <property type="entry name" value="RNase_HII"/>
    <property type="match status" value="1"/>
</dbReference>
<comment type="cofactor">
    <cofactor evidence="13 14">
        <name>Mn(2+)</name>
        <dbReference type="ChEBI" id="CHEBI:29035"/>
    </cofactor>
    <cofactor evidence="13 14">
        <name>Mg(2+)</name>
        <dbReference type="ChEBI" id="CHEBI:18420"/>
    </cofactor>
    <text evidence="13 14">Manganese or magnesium. Binds 1 divalent metal ion per monomer in the absence of substrate. May bind a second metal ion after substrate binding.</text>
</comment>
<dbReference type="Gene3D" id="1.10.10.460">
    <property type="entry name" value="Ribonuclease hii. Domain 2"/>
    <property type="match status" value="1"/>
</dbReference>
<evidence type="ECO:0000256" key="10">
    <source>
        <dbReference type="ARBA" id="ARBA00022723"/>
    </source>
</evidence>
<dbReference type="AlphaFoldDB" id="A0A127BBF7"/>
<keyword evidence="12 13" id="KW-0378">Hydrolase</keyword>
<dbReference type="EMBL" id="CP010835">
    <property type="protein sequence ID" value="AMM54525.1"/>
    <property type="molecule type" value="Genomic_DNA"/>
</dbReference>
<dbReference type="PANTHER" id="PTHR10954">
    <property type="entry name" value="RIBONUCLEASE H2 SUBUNIT A"/>
    <property type="match status" value="1"/>
</dbReference>
<organism evidence="17 18">
    <name type="scientific">Pyrococcus kukulkanii</name>
    <dbReference type="NCBI Taxonomy" id="1609559"/>
    <lineage>
        <taxon>Archaea</taxon>
        <taxon>Methanobacteriati</taxon>
        <taxon>Methanobacteriota</taxon>
        <taxon>Thermococci</taxon>
        <taxon>Thermococcales</taxon>
        <taxon>Thermococcaceae</taxon>
        <taxon>Pyrococcus</taxon>
    </lineage>
</organism>
<name>A0A127BBF7_9EURY</name>
<evidence type="ECO:0000256" key="5">
    <source>
        <dbReference type="ARBA" id="ARBA00007383"/>
    </source>
</evidence>
<keyword evidence="10 13" id="KW-0479">Metal-binding</keyword>
<reference evidence="17 18" key="2">
    <citation type="journal article" date="2016" name="Int. J. Syst. Evol. Microbiol.">
        <title>Pyrococcus kukulkanii sp. nov., a hyperthermophilic, piezophilic archaeon isolated from a deep-sea hydrothermal vent.</title>
        <authorList>
            <person name="Callac N."/>
            <person name="Oger P."/>
            <person name="Lesongeur F."/>
            <person name="Rattray J.E."/>
            <person name="Vannier P."/>
            <person name="Michoud G."/>
            <person name="Beauverger M."/>
            <person name="Gayet N."/>
            <person name="Rouxel O."/>
            <person name="Jebbar M."/>
            <person name="Godfroy A."/>
        </authorList>
    </citation>
    <scope>NUCLEOTIDE SEQUENCE [LARGE SCALE GENOMIC DNA]</scope>
    <source>
        <strain evidence="17 18">NCB100</strain>
    </source>
</reference>
<evidence type="ECO:0000256" key="4">
    <source>
        <dbReference type="ARBA" id="ARBA00004496"/>
    </source>
</evidence>
<feature type="binding site" evidence="13 14">
    <location>
        <position position="105"/>
    </location>
    <ligand>
        <name>a divalent metal cation</name>
        <dbReference type="ChEBI" id="CHEBI:60240"/>
    </ligand>
</feature>
<dbReference type="GO" id="GO:0006298">
    <property type="term" value="P:mismatch repair"/>
    <property type="evidence" value="ECO:0007669"/>
    <property type="project" value="TreeGrafter"/>
</dbReference>
<dbReference type="OrthoDB" id="33866at2157"/>
<dbReference type="PANTHER" id="PTHR10954:SF23">
    <property type="entry name" value="RIBONUCLEASE"/>
    <property type="match status" value="1"/>
</dbReference>
<feature type="binding site" evidence="13 14">
    <location>
        <position position="7"/>
    </location>
    <ligand>
        <name>a divalent metal cation</name>
        <dbReference type="ChEBI" id="CHEBI:60240"/>
    </ligand>
</feature>
<dbReference type="Proteomes" id="UP000070587">
    <property type="component" value="Chromosome"/>
</dbReference>
<evidence type="ECO:0000256" key="9">
    <source>
        <dbReference type="ARBA" id="ARBA00022722"/>
    </source>
</evidence>
<dbReference type="STRING" id="1609559.TQ32_08575"/>
<protein>
    <recommendedName>
        <fullName evidence="7 13">Ribonuclease HII</fullName>
        <shortName evidence="13">RNase HII</shortName>
        <ecNumber evidence="6 13">3.1.26.4</ecNumber>
    </recommendedName>
</protein>
<keyword evidence="8 13" id="KW-0963">Cytoplasm</keyword>
<reference evidence="18" key="1">
    <citation type="submission" date="2015-02" db="EMBL/GenBank/DDBJ databases">
        <title>Pyrococcus kukulkanii sp. nov., a novel hyperthermophilic archaeon isolated from a deep-sea hydrothermal vent at the Guaymas Basin.</title>
        <authorList>
            <person name="Oger P.M."/>
            <person name="Callac N."/>
            <person name="Jebbar M."/>
            <person name="Godfroy A."/>
        </authorList>
    </citation>
    <scope>NUCLEOTIDE SEQUENCE [LARGE SCALE GENOMIC DNA]</scope>
    <source>
        <strain evidence="18">NCB100</strain>
    </source>
</reference>
<comment type="catalytic activity">
    <reaction evidence="1 13 14 15">
        <text>Endonucleolytic cleavage to 5'-phosphomonoester.</text>
        <dbReference type="EC" id="3.1.26.4"/>
    </reaction>
</comment>
<dbReference type="GO" id="GO:0030145">
    <property type="term" value="F:manganese ion binding"/>
    <property type="evidence" value="ECO:0007669"/>
    <property type="project" value="UniProtKB-UniRule"/>
</dbReference>
<evidence type="ECO:0000256" key="14">
    <source>
        <dbReference type="PROSITE-ProRule" id="PRU01319"/>
    </source>
</evidence>
<dbReference type="GO" id="GO:0043137">
    <property type="term" value="P:DNA replication, removal of RNA primer"/>
    <property type="evidence" value="ECO:0007669"/>
    <property type="project" value="TreeGrafter"/>
</dbReference>
<proteinExistence type="inferred from homology"/>
<evidence type="ECO:0000256" key="13">
    <source>
        <dbReference type="HAMAP-Rule" id="MF_00052"/>
    </source>
</evidence>
<dbReference type="NCBIfam" id="TIGR00729">
    <property type="entry name" value="ribonuclease HII"/>
    <property type="match status" value="1"/>
</dbReference>
<evidence type="ECO:0000259" key="16">
    <source>
        <dbReference type="PROSITE" id="PS51975"/>
    </source>
</evidence>
<dbReference type="SUPFAM" id="SSF53098">
    <property type="entry name" value="Ribonuclease H-like"/>
    <property type="match status" value="1"/>
</dbReference>
<evidence type="ECO:0000256" key="2">
    <source>
        <dbReference type="ARBA" id="ARBA00001946"/>
    </source>
</evidence>
<dbReference type="HAMAP" id="MF_00052_A">
    <property type="entry name" value="RNase_HII_A"/>
    <property type="match status" value="1"/>
</dbReference>
<dbReference type="InterPro" id="IPR024567">
    <property type="entry name" value="RNase_HII/HIII_dom"/>
</dbReference>
<dbReference type="Gene3D" id="3.30.420.10">
    <property type="entry name" value="Ribonuclease H-like superfamily/Ribonuclease H"/>
    <property type="match status" value="1"/>
</dbReference>
<sequence>MIVAGIDEAGRGPAIGPLVIAVAVAEEEKLGKLKGIGVRDSKQLTPERRRKLFDEITSILDDYYILKVWPQEIDSRKGTMNELEVEKFAQALNSLTIKPQIIYADAADVKAERFAEAIKAKLSYEADVIAEHKADAKYPIVSAASILAKVTRDEEIERLKEEYGDFGSGYPSDPRTKKWLEEWFKAHKSFPPIVRRTWDTVKKIEGKYKGGQLTLDKFFKKP</sequence>
<evidence type="ECO:0000256" key="12">
    <source>
        <dbReference type="ARBA" id="ARBA00022801"/>
    </source>
</evidence>
<dbReference type="GO" id="GO:0004523">
    <property type="term" value="F:RNA-DNA hybrid ribonuclease activity"/>
    <property type="evidence" value="ECO:0007669"/>
    <property type="project" value="UniProtKB-UniRule"/>
</dbReference>
<evidence type="ECO:0000256" key="15">
    <source>
        <dbReference type="RuleBase" id="RU003515"/>
    </source>
</evidence>
<evidence type="ECO:0000313" key="17">
    <source>
        <dbReference type="EMBL" id="AMM54525.1"/>
    </source>
</evidence>
<comment type="function">
    <text evidence="3 13 15">Endonuclease that specifically degrades the RNA of RNA-DNA hybrids.</text>
</comment>
<dbReference type="InterPro" id="IPR020787">
    <property type="entry name" value="RNase_HII_arc"/>
</dbReference>
<evidence type="ECO:0000256" key="1">
    <source>
        <dbReference type="ARBA" id="ARBA00000077"/>
    </source>
</evidence>
<dbReference type="PATRIC" id="fig|1609559.3.peg.1790"/>
<dbReference type="RefSeq" id="WP_068323508.1">
    <property type="nucleotide sequence ID" value="NZ_CP010835.1"/>
</dbReference>
<comment type="cofactor">
    <cofactor evidence="2">
        <name>Mg(2+)</name>
        <dbReference type="ChEBI" id="CHEBI:18420"/>
    </cofactor>
</comment>
<evidence type="ECO:0000313" key="18">
    <source>
        <dbReference type="Proteomes" id="UP000070587"/>
    </source>
</evidence>
<feature type="binding site" evidence="13 14">
    <location>
        <position position="8"/>
    </location>
    <ligand>
        <name>a divalent metal cation</name>
        <dbReference type="ChEBI" id="CHEBI:60240"/>
    </ligand>
</feature>
<feature type="domain" description="RNase H type-2" evidence="16">
    <location>
        <begin position="1"/>
        <end position="210"/>
    </location>
</feature>
<keyword evidence="13" id="KW-0464">Manganese</keyword>
<dbReference type="KEGG" id="pyc:TQ32_08575"/>
<dbReference type="GO" id="GO:0005737">
    <property type="term" value="C:cytoplasm"/>
    <property type="evidence" value="ECO:0007669"/>
    <property type="project" value="UniProtKB-SubCell"/>
</dbReference>
<accession>A0A127BBF7</accession>
<evidence type="ECO:0000256" key="3">
    <source>
        <dbReference type="ARBA" id="ARBA00004065"/>
    </source>
</evidence>
<dbReference type="GO" id="GO:0032299">
    <property type="term" value="C:ribonuclease H2 complex"/>
    <property type="evidence" value="ECO:0007669"/>
    <property type="project" value="TreeGrafter"/>
</dbReference>
<dbReference type="GeneID" id="28491887"/>
<dbReference type="InterPro" id="IPR004649">
    <property type="entry name" value="RNase_H2_suA"/>
</dbReference>
<dbReference type="InterPro" id="IPR036397">
    <property type="entry name" value="RNaseH_sf"/>
</dbReference>
<evidence type="ECO:0000256" key="7">
    <source>
        <dbReference type="ARBA" id="ARBA00019179"/>
    </source>
</evidence>
<evidence type="ECO:0000256" key="11">
    <source>
        <dbReference type="ARBA" id="ARBA00022759"/>
    </source>
</evidence>
<dbReference type="InterPro" id="IPR023160">
    <property type="entry name" value="RNase_HII_hlx-loop-hlx_cap_dom"/>
</dbReference>
<comment type="subcellular location">
    <subcellularLocation>
        <location evidence="4 13">Cytoplasm</location>
    </subcellularLocation>
</comment>
<dbReference type="FunFam" id="1.10.10.460:FF:000001">
    <property type="entry name" value="Ribonuclease"/>
    <property type="match status" value="1"/>
</dbReference>
<keyword evidence="11 13" id="KW-0255">Endonuclease</keyword>
<evidence type="ECO:0000256" key="6">
    <source>
        <dbReference type="ARBA" id="ARBA00012180"/>
    </source>
</evidence>
<dbReference type="GO" id="GO:0003723">
    <property type="term" value="F:RNA binding"/>
    <property type="evidence" value="ECO:0007669"/>
    <property type="project" value="UniProtKB-UniRule"/>
</dbReference>
<keyword evidence="9 13" id="KW-0540">Nuclease</keyword>
<gene>
    <name evidence="13" type="primary">rnhB</name>
    <name evidence="17" type="ORF">TQ32_08575</name>
</gene>
<dbReference type="PROSITE" id="PS51975">
    <property type="entry name" value="RNASE_H_2"/>
    <property type="match status" value="1"/>
</dbReference>